<dbReference type="RefSeq" id="WP_119990473.1">
    <property type="nucleotide sequence ID" value="NZ_CP032489.1"/>
</dbReference>
<dbReference type="GO" id="GO:0008654">
    <property type="term" value="P:phospholipid biosynthetic process"/>
    <property type="evidence" value="ECO:0007669"/>
    <property type="project" value="UniProtKB-KW"/>
</dbReference>
<accession>A0A386HSX8</accession>
<dbReference type="OrthoDB" id="9790893at2"/>
<keyword evidence="3" id="KW-0210">Decarboxylase</keyword>
<keyword evidence="2" id="KW-0444">Lipid biosynthesis</keyword>
<keyword evidence="6" id="KW-0865">Zymogen</keyword>
<protein>
    <submittedName>
        <fullName evidence="12">Phosphatidylserine decarboxylase family protein</fullName>
    </submittedName>
</protein>
<keyword evidence="11" id="KW-1133">Transmembrane helix</keyword>
<feature type="transmembrane region" description="Helical" evidence="11">
    <location>
        <begin position="7"/>
        <end position="29"/>
    </location>
</feature>
<evidence type="ECO:0000256" key="5">
    <source>
        <dbReference type="ARBA" id="ARBA00023136"/>
    </source>
</evidence>
<evidence type="ECO:0000256" key="9">
    <source>
        <dbReference type="ARBA" id="ARBA00023264"/>
    </source>
</evidence>
<keyword evidence="8" id="KW-0456">Lyase</keyword>
<dbReference type="Pfam" id="PF02666">
    <property type="entry name" value="PS_Dcarbxylase"/>
    <property type="match status" value="1"/>
</dbReference>
<feature type="transmembrane region" description="Helical" evidence="11">
    <location>
        <begin position="35"/>
        <end position="55"/>
    </location>
</feature>
<dbReference type="InterPro" id="IPR036259">
    <property type="entry name" value="MFS_trans_sf"/>
</dbReference>
<keyword evidence="10" id="KW-0670">Pyruvate</keyword>
<dbReference type="InterPro" id="IPR033175">
    <property type="entry name" value="PSD-A"/>
</dbReference>
<evidence type="ECO:0000256" key="6">
    <source>
        <dbReference type="ARBA" id="ARBA00023145"/>
    </source>
</evidence>
<sequence length="219" mass="24551">MTIHKEGTASIVIAAIIVAVASLFANYFLMPKFGWIYLMILFVLIVCFLFIVSFFRIPERNITTGENKIIAPADGKLVVIEEVTDSEYFKDKRLQLSIFMSPANVHVNRYPISGKVIYNQYHKGKYLVAWHPKSSTDNERQSVVLSKKGKGEILVKQIAGAVARRICNYAEVGTEVKQNNELGFIKFGSRVDILLPIGTKINVELNQIIKGGVTVLATW</sequence>
<evidence type="ECO:0000313" key="13">
    <source>
        <dbReference type="Proteomes" id="UP000266118"/>
    </source>
</evidence>
<dbReference type="NCBIfam" id="NF003678">
    <property type="entry name" value="PRK05305.1-2"/>
    <property type="match status" value="1"/>
</dbReference>
<dbReference type="EMBL" id="CP032489">
    <property type="protein sequence ID" value="AYD49088.1"/>
    <property type="molecule type" value="Genomic_DNA"/>
</dbReference>
<reference evidence="12 13" key="1">
    <citation type="submission" date="2018-09" db="EMBL/GenBank/DDBJ databases">
        <title>Arachidicoccus sp. nov., a bacterium isolated from soil.</title>
        <authorList>
            <person name="Weon H.-Y."/>
            <person name="Kwon S.-W."/>
            <person name="Lee S.A."/>
        </authorList>
    </citation>
    <scope>NUCLEOTIDE SEQUENCE [LARGE SCALE GENOMIC DNA]</scope>
    <source>
        <strain evidence="12 13">KIS59-12</strain>
    </source>
</reference>
<dbReference type="Proteomes" id="UP000266118">
    <property type="component" value="Chromosome"/>
</dbReference>
<evidence type="ECO:0000256" key="8">
    <source>
        <dbReference type="ARBA" id="ARBA00023239"/>
    </source>
</evidence>
<organism evidence="12 13">
    <name type="scientific">Arachidicoccus soli</name>
    <dbReference type="NCBI Taxonomy" id="2341117"/>
    <lineage>
        <taxon>Bacteria</taxon>
        <taxon>Pseudomonadati</taxon>
        <taxon>Bacteroidota</taxon>
        <taxon>Chitinophagia</taxon>
        <taxon>Chitinophagales</taxon>
        <taxon>Chitinophagaceae</taxon>
        <taxon>Arachidicoccus</taxon>
    </lineage>
</organism>
<dbReference type="PANTHER" id="PTHR35809:SF1">
    <property type="entry name" value="ARCHAETIDYLSERINE DECARBOXYLASE PROENZYME-RELATED"/>
    <property type="match status" value="1"/>
</dbReference>
<keyword evidence="9" id="KW-1208">Phospholipid metabolism</keyword>
<evidence type="ECO:0000256" key="4">
    <source>
        <dbReference type="ARBA" id="ARBA00023098"/>
    </source>
</evidence>
<evidence type="ECO:0000256" key="10">
    <source>
        <dbReference type="ARBA" id="ARBA00023317"/>
    </source>
</evidence>
<dbReference type="KEGG" id="ark:D6B99_16560"/>
<dbReference type="GO" id="GO:0004609">
    <property type="term" value="F:phosphatidylserine decarboxylase activity"/>
    <property type="evidence" value="ECO:0007669"/>
    <property type="project" value="InterPro"/>
</dbReference>
<keyword evidence="5 11" id="KW-0472">Membrane</keyword>
<evidence type="ECO:0000256" key="7">
    <source>
        <dbReference type="ARBA" id="ARBA00023209"/>
    </source>
</evidence>
<evidence type="ECO:0000313" key="12">
    <source>
        <dbReference type="EMBL" id="AYD49088.1"/>
    </source>
</evidence>
<dbReference type="NCBIfam" id="NF003685">
    <property type="entry name" value="PRK05305.2-5"/>
    <property type="match status" value="1"/>
</dbReference>
<keyword evidence="4" id="KW-0443">Lipid metabolism</keyword>
<evidence type="ECO:0000256" key="11">
    <source>
        <dbReference type="SAM" id="Phobius"/>
    </source>
</evidence>
<dbReference type="PANTHER" id="PTHR35809">
    <property type="entry name" value="ARCHAETIDYLSERINE DECARBOXYLASE PROENZYME-RELATED"/>
    <property type="match status" value="1"/>
</dbReference>
<keyword evidence="7" id="KW-0594">Phospholipid biosynthesis</keyword>
<keyword evidence="11" id="KW-0812">Transmembrane</keyword>
<gene>
    <name evidence="12" type="ORF">D6B99_16560</name>
</gene>
<dbReference type="AlphaFoldDB" id="A0A386HSX8"/>
<dbReference type="InterPro" id="IPR003817">
    <property type="entry name" value="PS_Dcarbxylase"/>
</dbReference>
<dbReference type="SUPFAM" id="SSF103473">
    <property type="entry name" value="MFS general substrate transporter"/>
    <property type="match status" value="1"/>
</dbReference>
<name>A0A386HSX8_9BACT</name>
<evidence type="ECO:0000256" key="3">
    <source>
        <dbReference type="ARBA" id="ARBA00022793"/>
    </source>
</evidence>
<keyword evidence="1" id="KW-1003">Cell membrane</keyword>
<proteinExistence type="predicted"/>
<keyword evidence="13" id="KW-1185">Reference proteome</keyword>
<evidence type="ECO:0000256" key="1">
    <source>
        <dbReference type="ARBA" id="ARBA00022475"/>
    </source>
</evidence>
<evidence type="ECO:0000256" key="2">
    <source>
        <dbReference type="ARBA" id="ARBA00022516"/>
    </source>
</evidence>